<dbReference type="AlphaFoldDB" id="A0A0F9NW48"/>
<protein>
    <recommendedName>
        <fullName evidence="1">VWFA domain-containing protein</fullName>
    </recommendedName>
</protein>
<evidence type="ECO:0000259" key="1">
    <source>
        <dbReference type="PROSITE" id="PS50234"/>
    </source>
</evidence>
<reference evidence="2" key="1">
    <citation type="journal article" date="2015" name="Nature">
        <title>Complex archaea that bridge the gap between prokaryotes and eukaryotes.</title>
        <authorList>
            <person name="Spang A."/>
            <person name="Saw J.H."/>
            <person name="Jorgensen S.L."/>
            <person name="Zaremba-Niedzwiedzka K."/>
            <person name="Martijn J."/>
            <person name="Lind A.E."/>
            <person name="van Eijk R."/>
            <person name="Schleper C."/>
            <person name="Guy L."/>
            <person name="Ettema T.J."/>
        </authorList>
    </citation>
    <scope>NUCLEOTIDE SEQUENCE</scope>
</reference>
<dbReference type="CDD" id="cd00198">
    <property type="entry name" value="vWFA"/>
    <property type="match status" value="1"/>
</dbReference>
<feature type="domain" description="VWFA" evidence="1">
    <location>
        <begin position="8"/>
        <end position="193"/>
    </location>
</feature>
<dbReference type="InterPro" id="IPR002035">
    <property type="entry name" value="VWF_A"/>
</dbReference>
<dbReference type="PROSITE" id="PS50234">
    <property type="entry name" value="VWFA"/>
    <property type="match status" value="1"/>
</dbReference>
<dbReference type="SUPFAM" id="SSF53300">
    <property type="entry name" value="vWA-like"/>
    <property type="match status" value="1"/>
</dbReference>
<dbReference type="Pfam" id="PF00092">
    <property type="entry name" value="VWA"/>
    <property type="match status" value="1"/>
</dbReference>
<organism evidence="2">
    <name type="scientific">marine sediment metagenome</name>
    <dbReference type="NCBI Taxonomy" id="412755"/>
    <lineage>
        <taxon>unclassified sequences</taxon>
        <taxon>metagenomes</taxon>
        <taxon>ecological metagenomes</taxon>
    </lineage>
</organism>
<dbReference type="Gene3D" id="3.40.50.410">
    <property type="entry name" value="von Willebrand factor, type A domain"/>
    <property type="match status" value="1"/>
</dbReference>
<gene>
    <name evidence="2" type="ORF">LCGC14_0977430</name>
</gene>
<dbReference type="EMBL" id="LAZR01003628">
    <property type="protein sequence ID" value="KKN16287.1"/>
    <property type="molecule type" value="Genomic_DNA"/>
</dbReference>
<dbReference type="InterPro" id="IPR036465">
    <property type="entry name" value="vWFA_dom_sf"/>
</dbReference>
<evidence type="ECO:0000313" key="2">
    <source>
        <dbReference type="EMBL" id="KKN16287.1"/>
    </source>
</evidence>
<name>A0A0F9NW48_9ZZZZ</name>
<comment type="caution">
    <text evidence="2">The sequence shown here is derived from an EMBL/GenBank/DDBJ whole genome shotgun (WGS) entry which is preliminary data.</text>
</comment>
<accession>A0A0F9NW48</accession>
<sequence length="237" mass="25943">MNNAPDLVVGVVLDESGSMGSHFNQTIQGYNSYLNDLKKDNKGKNVLFSLTKFNTNFNLVHTAEPLENIPELSGKNYKPGGMTSLYDAVANTVIDMEKRIEKGAAVLIIIMTDGHENSSSDYQGSEGLEKVRELLTNKTKEDNWTFVFLGADADAWEIGISLGTNNSYSYDAANIGQTLNSVSVGTQAFSHSVARGTKCSSELSGDFEKAFLNSEKKNKDKPLRNIDMKHKTGIDNT</sequence>
<proteinExistence type="predicted"/>